<name>A0ABQ8AXR2_BRANA</name>
<evidence type="ECO:0000256" key="4">
    <source>
        <dbReference type="ARBA" id="ARBA00022833"/>
    </source>
</evidence>
<organism evidence="8 9">
    <name type="scientific">Brassica napus</name>
    <name type="common">Rape</name>
    <dbReference type="NCBI Taxonomy" id="3708"/>
    <lineage>
        <taxon>Eukaryota</taxon>
        <taxon>Viridiplantae</taxon>
        <taxon>Streptophyta</taxon>
        <taxon>Embryophyta</taxon>
        <taxon>Tracheophyta</taxon>
        <taxon>Spermatophyta</taxon>
        <taxon>Magnoliopsida</taxon>
        <taxon>eudicotyledons</taxon>
        <taxon>Gunneridae</taxon>
        <taxon>Pentapetalae</taxon>
        <taxon>rosids</taxon>
        <taxon>malvids</taxon>
        <taxon>Brassicales</taxon>
        <taxon>Brassicaceae</taxon>
        <taxon>Brassiceae</taxon>
        <taxon>Brassica</taxon>
    </lineage>
</organism>
<dbReference type="PANTHER" id="PTHR47165:SF4">
    <property type="entry name" value="OS03G0429900 PROTEIN"/>
    <property type="match status" value="1"/>
</dbReference>
<sequence>MLQHCGSSFAEVLEARNVKKGGELMSLDMLPLDENSTLIQGSVSAIRQLKFRKRLTEGSVYMLSGFDVARSNPNFRLSDAPLSTRFNDGTSFDKLTDSVRTIPAELFRFRPYNQLLELANTGKQLPDIIGELIAIRSTITHHIPGAQRVMLTLRLQSGDNVCVSLFDSMALAFHNKFDAYGKEPKVVLATSVNPKIVGDKRVFNYIFFVFTHGFEEHAIYSLEKKFSTSNLPGHGTEQGTFSSKVVHAQKIEPLTISELNQFIITADSQIIEFLCTAKVTGIQQDDGWCYIGCSGCSKKLLREISSFTCVSCNETNAVASLRYRVTLSVSDKTDTASFLGFDMEMAKLTNIQASETAQIVGIGVDAQVDTELPRSLAEIVGKTYTFQLKLNDFNFTSKHQTFTISRIFPRIFPERELAPMPAFVIPEGENIPDEALPQVVAPGMNARVGTTSNNAEVPSTSDAHVTKRSASTTNQVAPGENDPKKARVE</sequence>
<dbReference type="EMBL" id="JAGKQM010000012">
    <property type="protein sequence ID" value="KAH0897311.1"/>
    <property type="molecule type" value="Genomic_DNA"/>
</dbReference>
<reference evidence="8 9" key="1">
    <citation type="submission" date="2021-05" db="EMBL/GenBank/DDBJ databases">
        <title>Genome Assembly of Synthetic Allotetraploid Brassica napus Reveals Homoeologous Exchanges between Subgenomes.</title>
        <authorList>
            <person name="Davis J.T."/>
        </authorList>
    </citation>
    <scope>NUCLEOTIDE SEQUENCE [LARGE SCALE GENOMIC DNA]</scope>
    <source>
        <strain evidence="9">cv. Da-Ae</strain>
        <tissue evidence="8">Seedling</tissue>
    </source>
</reference>
<evidence type="ECO:0000313" key="9">
    <source>
        <dbReference type="Proteomes" id="UP000824890"/>
    </source>
</evidence>
<dbReference type="InterPro" id="IPR013955">
    <property type="entry name" value="Rep_factor-A_C"/>
</dbReference>
<dbReference type="Pfam" id="PF08646">
    <property type="entry name" value="Rep_fac-A_C"/>
    <property type="match status" value="1"/>
</dbReference>
<dbReference type="InterPro" id="IPR047192">
    <property type="entry name" value="Euk_RPA1_DBD_C"/>
</dbReference>
<dbReference type="PANTHER" id="PTHR47165">
    <property type="entry name" value="OS03G0429900 PROTEIN"/>
    <property type="match status" value="1"/>
</dbReference>
<gene>
    <name evidence="8" type="ORF">HID58_046879</name>
</gene>
<feature type="region of interest" description="Disordered" evidence="6">
    <location>
        <begin position="445"/>
        <end position="489"/>
    </location>
</feature>
<keyword evidence="5" id="KW-0238">DNA-binding</keyword>
<protein>
    <recommendedName>
        <fullName evidence="7">Replication factor A C-terminal domain-containing protein</fullName>
    </recommendedName>
</protein>
<feature type="domain" description="Replication factor A C-terminal" evidence="7">
    <location>
        <begin position="274"/>
        <end position="398"/>
    </location>
</feature>
<dbReference type="CDD" id="cd04476">
    <property type="entry name" value="RPA1_DBD_C"/>
    <property type="match status" value="1"/>
</dbReference>
<comment type="caution">
    <text evidence="8">The sequence shown here is derived from an EMBL/GenBank/DDBJ whole genome shotgun (WGS) entry which is preliminary data.</text>
</comment>
<proteinExistence type="inferred from homology"/>
<feature type="compositionally biased region" description="Polar residues" evidence="6">
    <location>
        <begin position="448"/>
        <end position="476"/>
    </location>
</feature>
<keyword evidence="2" id="KW-0479">Metal-binding</keyword>
<evidence type="ECO:0000256" key="5">
    <source>
        <dbReference type="ARBA" id="ARBA00023125"/>
    </source>
</evidence>
<accession>A0ABQ8AXR2</accession>
<dbReference type="SUPFAM" id="SSF50249">
    <property type="entry name" value="Nucleic acid-binding proteins"/>
    <property type="match status" value="1"/>
</dbReference>
<dbReference type="InterPro" id="IPR012340">
    <property type="entry name" value="NA-bd_OB-fold"/>
</dbReference>
<keyword evidence="9" id="KW-1185">Reference proteome</keyword>
<evidence type="ECO:0000256" key="3">
    <source>
        <dbReference type="ARBA" id="ARBA00022771"/>
    </source>
</evidence>
<comment type="similarity">
    <text evidence="1">Belongs to the replication factor A protein 1 family.</text>
</comment>
<dbReference type="Proteomes" id="UP000824890">
    <property type="component" value="Unassembled WGS sequence"/>
</dbReference>
<evidence type="ECO:0000256" key="6">
    <source>
        <dbReference type="SAM" id="MobiDB-lite"/>
    </source>
</evidence>
<evidence type="ECO:0000256" key="1">
    <source>
        <dbReference type="ARBA" id="ARBA00005690"/>
    </source>
</evidence>
<evidence type="ECO:0000313" key="8">
    <source>
        <dbReference type="EMBL" id="KAH0897311.1"/>
    </source>
</evidence>
<keyword evidence="4" id="KW-0862">Zinc</keyword>
<keyword evidence="3" id="KW-0863">Zinc-finger</keyword>
<dbReference type="Gene3D" id="2.40.50.140">
    <property type="entry name" value="Nucleic acid-binding proteins"/>
    <property type="match status" value="3"/>
</dbReference>
<evidence type="ECO:0000256" key="2">
    <source>
        <dbReference type="ARBA" id="ARBA00022723"/>
    </source>
</evidence>
<evidence type="ECO:0000259" key="7">
    <source>
        <dbReference type="Pfam" id="PF08646"/>
    </source>
</evidence>